<feature type="transmembrane region" description="Helical" evidence="8">
    <location>
        <begin position="908"/>
        <end position="933"/>
    </location>
</feature>
<reference evidence="9 10" key="1">
    <citation type="submission" date="2014-07" db="EMBL/GenBank/DDBJ databases">
        <authorList>
            <person name="Lee K."/>
            <person name="Lim J.Y."/>
            <person name="Hwang I."/>
        </authorList>
    </citation>
    <scope>NUCLEOTIDE SEQUENCE [LARGE SCALE GENOMIC DNA]</scope>
    <source>
        <strain evidence="9 10">KL28</strain>
    </source>
</reference>
<evidence type="ECO:0000256" key="3">
    <source>
        <dbReference type="ARBA" id="ARBA00022475"/>
    </source>
</evidence>
<dbReference type="Proteomes" id="UP000028931">
    <property type="component" value="Chromosome"/>
</dbReference>
<feature type="transmembrane region" description="Helical" evidence="8">
    <location>
        <begin position="529"/>
        <end position="548"/>
    </location>
</feature>
<keyword evidence="2" id="KW-0813">Transport</keyword>
<gene>
    <name evidence="9" type="ORF">PSAKL28_27700</name>
</gene>
<comment type="subcellular location">
    <subcellularLocation>
        <location evidence="1">Cell inner membrane</location>
        <topology evidence="1">Multi-pass membrane protein</topology>
    </subcellularLocation>
</comment>
<dbReference type="Gene3D" id="3.30.70.1430">
    <property type="entry name" value="Multidrug efflux transporter AcrB pore domain"/>
    <property type="match status" value="2"/>
</dbReference>
<dbReference type="SUPFAM" id="SSF82714">
    <property type="entry name" value="Multidrug efflux transporter AcrB TolC docking domain, DN and DC subdomains"/>
    <property type="match status" value="2"/>
</dbReference>
<dbReference type="GO" id="GO:0042910">
    <property type="term" value="F:xenobiotic transmembrane transporter activity"/>
    <property type="evidence" value="ECO:0007669"/>
    <property type="project" value="TreeGrafter"/>
</dbReference>
<feature type="transmembrane region" description="Helical" evidence="8">
    <location>
        <begin position="12"/>
        <end position="32"/>
    </location>
</feature>
<dbReference type="eggNOG" id="COG0841">
    <property type="taxonomic scope" value="Bacteria"/>
</dbReference>
<dbReference type="Gene3D" id="3.30.2090.10">
    <property type="entry name" value="Multidrug efflux transporter AcrB TolC docking domain, DN and DC subdomains"/>
    <property type="match status" value="2"/>
</dbReference>
<dbReference type="PANTHER" id="PTHR32063:SF34">
    <property type="entry name" value="MULTIDRUG RESISTANCE PROTEIN MDTC"/>
    <property type="match status" value="1"/>
</dbReference>
<keyword evidence="5 8" id="KW-0812">Transmembrane</keyword>
<dbReference type="InterPro" id="IPR027463">
    <property type="entry name" value="AcrB_DN_DC_subdom"/>
</dbReference>
<evidence type="ECO:0000256" key="6">
    <source>
        <dbReference type="ARBA" id="ARBA00022989"/>
    </source>
</evidence>
<keyword evidence="4" id="KW-0997">Cell inner membrane</keyword>
<dbReference type="GO" id="GO:0005886">
    <property type="term" value="C:plasma membrane"/>
    <property type="evidence" value="ECO:0007669"/>
    <property type="project" value="UniProtKB-SubCell"/>
</dbReference>
<dbReference type="Pfam" id="PF00873">
    <property type="entry name" value="ACR_tran"/>
    <property type="match status" value="1"/>
</dbReference>
<evidence type="ECO:0000256" key="8">
    <source>
        <dbReference type="SAM" id="Phobius"/>
    </source>
</evidence>
<evidence type="ECO:0000256" key="5">
    <source>
        <dbReference type="ARBA" id="ARBA00022692"/>
    </source>
</evidence>
<feature type="transmembrane region" description="Helical" evidence="8">
    <location>
        <begin position="986"/>
        <end position="1012"/>
    </location>
</feature>
<feature type="transmembrane region" description="Helical" evidence="8">
    <location>
        <begin position="431"/>
        <end position="457"/>
    </location>
</feature>
<evidence type="ECO:0000256" key="1">
    <source>
        <dbReference type="ARBA" id="ARBA00004429"/>
    </source>
</evidence>
<dbReference type="PRINTS" id="PR00702">
    <property type="entry name" value="ACRIFLAVINRP"/>
</dbReference>
<dbReference type="KEGG" id="palk:PSAKL28_27700"/>
<dbReference type="RefSeq" id="WP_038611409.1">
    <property type="nucleotide sequence ID" value="NZ_CP009048.1"/>
</dbReference>
<dbReference type="AlphaFoldDB" id="A0A077F914"/>
<dbReference type="FunFam" id="1.20.1640.10:FF:000001">
    <property type="entry name" value="Efflux pump membrane transporter"/>
    <property type="match status" value="1"/>
</dbReference>
<evidence type="ECO:0000256" key="2">
    <source>
        <dbReference type="ARBA" id="ARBA00022448"/>
    </source>
</evidence>
<evidence type="ECO:0000313" key="9">
    <source>
        <dbReference type="EMBL" id="AIL61962.1"/>
    </source>
</evidence>
<organism evidence="9 10">
    <name type="scientific">Pseudomonas alkylphenolica</name>
    <dbReference type="NCBI Taxonomy" id="237609"/>
    <lineage>
        <taxon>Bacteria</taxon>
        <taxon>Pseudomonadati</taxon>
        <taxon>Pseudomonadota</taxon>
        <taxon>Gammaproteobacteria</taxon>
        <taxon>Pseudomonadales</taxon>
        <taxon>Pseudomonadaceae</taxon>
        <taxon>Pseudomonas</taxon>
    </lineage>
</organism>
<dbReference type="SUPFAM" id="SSF82693">
    <property type="entry name" value="Multidrug efflux transporter AcrB pore domain, PN1, PN2, PC1 and PC2 subdomains"/>
    <property type="match status" value="3"/>
</dbReference>
<feature type="transmembrane region" description="Helical" evidence="8">
    <location>
        <begin position="953"/>
        <end position="974"/>
    </location>
</feature>
<evidence type="ECO:0000256" key="4">
    <source>
        <dbReference type="ARBA" id="ARBA00022519"/>
    </source>
</evidence>
<dbReference type="EMBL" id="CP009048">
    <property type="protein sequence ID" value="AIL61962.1"/>
    <property type="molecule type" value="Genomic_DNA"/>
</dbReference>
<dbReference type="HOGENOM" id="CLU_002755_1_2_6"/>
<dbReference type="FunFam" id="3.30.70.1430:FF:000001">
    <property type="entry name" value="Efflux pump membrane transporter"/>
    <property type="match status" value="1"/>
</dbReference>
<evidence type="ECO:0000256" key="7">
    <source>
        <dbReference type="ARBA" id="ARBA00023136"/>
    </source>
</evidence>
<proteinExistence type="predicted"/>
<dbReference type="PANTHER" id="PTHR32063">
    <property type="match status" value="1"/>
</dbReference>
<dbReference type="Gene3D" id="3.30.70.1440">
    <property type="entry name" value="Multidrug efflux transporter AcrB pore domain"/>
    <property type="match status" value="1"/>
</dbReference>
<dbReference type="SUPFAM" id="SSF82866">
    <property type="entry name" value="Multidrug efflux transporter AcrB transmembrane domain"/>
    <property type="match status" value="2"/>
</dbReference>
<feature type="transmembrane region" description="Helical" evidence="8">
    <location>
        <begin position="338"/>
        <end position="356"/>
    </location>
</feature>
<sequence>MNLSAPFIRRPVATMLLSLAIMLLGGVSFGLLPVAPLPQIEFPVIVVQANLPGASPEVMASTVATPLERSMGAISGVTTLTSNSSQGSTRVILGFDQGRDIDAAAREVQAAINASRNLLPSGMRSMPTYKKFNPSQAPIMVLALTSSVLQKGQLYDLASTILSQSLSQVPGVGEVQIGGSSLPAVRIELEPQLLNQYGVALDDVRQTIANANQRRPKGFIEDPQRSWQVQANDQLEKAKDYEPLVIRYQDGAVLRLSHVAKVTDAVENRYNSGFFNDQDAVLLVINRQSGANIIETVNKIKEQLPALESLMPASVKLDVAMDRSPVIKATLKEAEHTLIIAVVLVILVVFLFLGNLRASLIPTLAVPVSLVGTFAAMYLCGFSLNNMSLMALILATGLVVDDAIVVLENISRHIDEGVPPMRAAYLGSKEVGFTLLSMNLSLVVVFVSILFMGGIVGSLFREFSITLAVAIVVSLVVSLTLTPMLCARWLKPQAQEGQTRLQRWSEHLHQRMMASYGRSLDWVLRHRRLTLASLLVTIAVNIALYVVVPKTFLPQQDTGQLMGFVRGDDGLSFQVMQPKMEIYRQALLKDPAVESVAGFIGGNSGTNNAMVLVRLKPISERKISAQKIIERLRKEMPKVPGGRLFLMADQDLQFGGGRDQSTSQFLYTLQSSELSALREWYPKVVAAFKALPELTAIDAREGGGTQQVTLVVDREQAKRLGIDMSMVTSVLNNAYSQRQISTIYDSLNQYQVVMEINPKYAQDPRSLEQVQVITADGARVPLATFARYENSLADDRVSHEGQFASESINFDIAEGYSQDQALAAVERAVAKVGLPEDVIAKLGGTGDAFAESQKGQPFMILGALLAVYLVLGILYESYIHPLTILSTLPSAGVGALLTLYVVGSEFSLISLLGLFLLIGVVKKNAIMMIDLALQLERHEQLSPEQSIRRACLLRLRPILMTTIAAILGALPLLLSHAEGSEMRQPLGLTIIGGLVFSQVLTLYTTPVVYLYLDRLRHRFNHWRGVRTDAALETPL</sequence>
<name>A0A077F914_9PSED</name>
<dbReference type="Gene3D" id="1.20.1640.10">
    <property type="entry name" value="Multidrug efflux transporter AcrB transmembrane domain"/>
    <property type="match status" value="2"/>
</dbReference>
<keyword evidence="7 8" id="KW-0472">Membrane</keyword>
<evidence type="ECO:0000313" key="10">
    <source>
        <dbReference type="Proteomes" id="UP000028931"/>
    </source>
</evidence>
<keyword evidence="6 8" id="KW-1133">Transmembrane helix</keyword>
<protein>
    <submittedName>
        <fullName evidence="9">Acriflavin resistance protein</fullName>
    </submittedName>
</protein>
<dbReference type="InterPro" id="IPR001036">
    <property type="entry name" value="Acrflvin-R"/>
</dbReference>
<feature type="transmembrane region" description="Helical" evidence="8">
    <location>
        <begin position="363"/>
        <end position="384"/>
    </location>
</feature>
<dbReference type="Gene3D" id="3.30.70.1320">
    <property type="entry name" value="Multidrug efflux transporter AcrB pore domain like"/>
    <property type="match status" value="1"/>
</dbReference>
<accession>A0A077F914</accession>
<keyword evidence="3" id="KW-1003">Cell membrane</keyword>
<feature type="transmembrane region" description="Helical" evidence="8">
    <location>
        <begin position="858"/>
        <end position="875"/>
    </location>
</feature>
<dbReference type="OrthoDB" id="9757904at2"/>
<feature type="transmembrane region" description="Helical" evidence="8">
    <location>
        <begin position="463"/>
        <end position="490"/>
    </location>
</feature>